<evidence type="ECO:0000256" key="1">
    <source>
        <dbReference type="ARBA" id="ARBA00007867"/>
    </source>
</evidence>
<comment type="similarity">
    <text evidence="1">Belongs to the spermidine/spermine synthase family.</text>
</comment>
<evidence type="ECO:0000259" key="7">
    <source>
        <dbReference type="PROSITE" id="PS51006"/>
    </source>
</evidence>
<reference evidence="8 9" key="1">
    <citation type="submission" date="2019-02" db="EMBL/GenBank/DDBJ databases">
        <title>Genome analysis provides insights into bioremediation potentialities and Haloocin production by Natrinema altunense strain 4.1R isolated from Chott Douz in Tunisian desert.</title>
        <authorList>
            <person name="Najjari A."/>
            <person name="Youssef N."/>
            <person name="Ben Dhia O."/>
            <person name="Ferjani R."/>
            <person name="El Hidri D."/>
            <person name="Ouzari H.I."/>
            <person name="Cherif A."/>
        </authorList>
    </citation>
    <scope>NUCLEOTIDE SEQUENCE [LARGE SCALE GENOMIC DNA]</scope>
    <source>
        <strain evidence="8 9">4.1R</strain>
    </source>
</reference>
<dbReference type="PROSITE" id="PS51006">
    <property type="entry name" value="PABS_2"/>
    <property type="match status" value="1"/>
</dbReference>
<comment type="caution">
    <text evidence="8">The sequence shown here is derived from an EMBL/GenBank/DDBJ whole genome shotgun (WGS) entry which is preliminary data.</text>
</comment>
<dbReference type="CDD" id="cd02440">
    <property type="entry name" value="AdoMet_MTases"/>
    <property type="match status" value="1"/>
</dbReference>
<keyword evidence="6" id="KW-0812">Transmembrane</keyword>
<dbReference type="InterPro" id="IPR030374">
    <property type="entry name" value="PABS"/>
</dbReference>
<dbReference type="AlphaFoldDB" id="A0A482Y1S1"/>
<feature type="transmembrane region" description="Helical" evidence="6">
    <location>
        <begin position="205"/>
        <end position="225"/>
    </location>
</feature>
<dbReference type="NCBIfam" id="NF037959">
    <property type="entry name" value="MFS_SpdSyn"/>
    <property type="match status" value="1"/>
</dbReference>
<feature type="transmembrane region" description="Helical" evidence="6">
    <location>
        <begin position="44"/>
        <end position="63"/>
    </location>
</feature>
<proteinExistence type="inferred from homology"/>
<feature type="domain" description="PABS" evidence="7">
    <location>
        <begin position="207"/>
        <end position="449"/>
    </location>
</feature>
<keyword evidence="6" id="KW-1133">Transmembrane helix</keyword>
<dbReference type="Pfam" id="PF01564">
    <property type="entry name" value="Spermine_synth"/>
    <property type="match status" value="1"/>
</dbReference>
<sequence length="557" mass="59907">MSVRQPSAYRPTKPDIAVFVSGVTSMGLEILAGRIIAPQFGSSIYTWGSIITVFLTALSLGYWQGGKRSGEASNRRMCWLMLGTAGYVAIVVYGSDQLLLSASALPLPARYASLPAVLILFGPPTYLLGFISPYAAELSAKEGTGEASGHVYALGTIGSIVGAGATTYFLIPALGIDAIGLLFGFVLVGTALALTLPALAPTPAAASVAIALLLVVAAGIGPVAFDHRGDVVYQTQTAYQELEVIDNGGERTLYLDGARHSAMDLDDPDRHVFEYTRYFHIPMLMVDDPDDIENVLFIGGGGYTGPKDYERTYDVDVDVAELDPEVSQAAKDYFRLEEGENMTVHTKDGRQFLRETDKKYDVIVLDAYQKDQVPVHLTQLGFMELAADRLTDDGVFLANIISAPSGAGSDFYRAQYKTIDDAFASTYSYRTSDWGSVQNIEVVATKADTDFTEADLAERNERRDLGLDLRTEIDASLDPPETDDVPVLTEDHAPVENLQASTVGQEYVIERTGEAETKPEPASIAVGSERDDRARPAPPLEFESSIPGSGPLGSAPA</sequence>
<evidence type="ECO:0000313" key="8">
    <source>
        <dbReference type="EMBL" id="RZH68254.1"/>
    </source>
</evidence>
<evidence type="ECO:0000256" key="6">
    <source>
        <dbReference type="SAM" id="Phobius"/>
    </source>
</evidence>
<protein>
    <submittedName>
        <fullName evidence="8">Spermidine synthase</fullName>
    </submittedName>
</protein>
<feature type="transmembrane region" description="Helical" evidence="6">
    <location>
        <begin position="178"/>
        <end position="199"/>
    </location>
</feature>
<dbReference type="PANTHER" id="PTHR43317:SF1">
    <property type="entry name" value="THERMOSPERMINE SYNTHASE ACAULIS5"/>
    <property type="match status" value="1"/>
</dbReference>
<feature type="transmembrane region" description="Helical" evidence="6">
    <location>
        <begin position="111"/>
        <end position="131"/>
    </location>
</feature>
<feature type="transmembrane region" description="Helical" evidence="6">
    <location>
        <begin position="16"/>
        <end position="37"/>
    </location>
</feature>
<dbReference type="InterPro" id="IPR029063">
    <property type="entry name" value="SAM-dependent_MTases_sf"/>
</dbReference>
<organism evidence="8 9">
    <name type="scientific">Natrinema altunense</name>
    <dbReference type="NCBI Taxonomy" id="222984"/>
    <lineage>
        <taxon>Archaea</taxon>
        <taxon>Methanobacteriati</taxon>
        <taxon>Methanobacteriota</taxon>
        <taxon>Stenosarchaea group</taxon>
        <taxon>Halobacteria</taxon>
        <taxon>Halobacteriales</taxon>
        <taxon>Natrialbaceae</taxon>
        <taxon>Natrinema</taxon>
    </lineage>
</organism>
<dbReference type="Gene3D" id="3.40.50.150">
    <property type="entry name" value="Vaccinia Virus protein VP39"/>
    <property type="match status" value="1"/>
</dbReference>
<evidence type="ECO:0000256" key="5">
    <source>
        <dbReference type="SAM" id="MobiDB-lite"/>
    </source>
</evidence>
<evidence type="ECO:0000256" key="2">
    <source>
        <dbReference type="ARBA" id="ARBA00022679"/>
    </source>
</evidence>
<accession>A0A482Y1S1</accession>
<dbReference type="GO" id="GO:0010487">
    <property type="term" value="F:thermospermine synthase activity"/>
    <property type="evidence" value="ECO:0007669"/>
    <property type="project" value="TreeGrafter"/>
</dbReference>
<feature type="transmembrane region" description="Helical" evidence="6">
    <location>
        <begin position="79"/>
        <end position="99"/>
    </location>
</feature>
<keyword evidence="2 4" id="KW-0808">Transferase</keyword>
<feature type="active site" description="Proton acceptor" evidence="4">
    <location>
        <position position="366"/>
    </location>
</feature>
<evidence type="ECO:0000313" key="9">
    <source>
        <dbReference type="Proteomes" id="UP000292704"/>
    </source>
</evidence>
<name>A0A482Y1S1_9EURY</name>
<dbReference type="Proteomes" id="UP000292704">
    <property type="component" value="Unassembled WGS sequence"/>
</dbReference>
<dbReference type="OrthoDB" id="10538at2157"/>
<gene>
    <name evidence="8" type="ORF">ELS17_01930</name>
</gene>
<dbReference type="GO" id="GO:0006596">
    <property type="term" value="P:polyamine biosynthetic process"/>
    <property type="evidence" value="ECO:0007669"/>
    <property type="project" value="UniProtKB-UniRule"/>
</dbReference>
<keyword evidence="3 4" id="KW-0620">Polyamine biosynthesis</keyword>
<feature type="region of interest" description="Disordered" evidence="5">
    <location>
        <begin position="470"/>
        <end position="557"/>
    </location>
</feature>
<evidence type="ECO:0000256" key="3">
    <source>
        <dbReference type="ARBA" id="ARBA00023115"/>
    </source>
</evidence>
<evidence type="ECO:0000256" key="4">
    <source>
        <dbReference type="PROSITE-ProRule" id="PRU00354"/>
    </source>
</evidence>
<dbReference type="SUPFAM" id="SSF53335">
    <property type="entry name" value="S-adenosyl-L-methionine-dependent methyltransferases"/>
    <property type="match status" value="1"/>
</dbReference>
<dbReference type="PANTHER" id="PTHR43317">
    <property type="entry name" value="THERMOSPERMINE SYNTHASE ACAULIS5"/>
    <property type="match status" value="1"/>
</dbReference>
<feature type="transmembrane region" description="Helical" evidence="6">
    <location>
        <begin position="151"/>
        <end position="171"/>
    </location>
</feature>
<dbReference type="EMBL" id="SHMR01000001">
    <property type="protein sequence ID" value="RZH68254.1"/>
    <property type="molecule type" value="Genomic_DNA"/>
</dbReference>
<feature type="compositionally biased region" description="Basic and acidic residues" evidence="5">
    <location>
        <begin position="508"/>
        <end position="519"/>
    </location>
</feature>
<dbReference type="STRING" id="222984.GCA_000731985_01808"/>
<keyword evidence="6" id="KW-0472">Membrane</keyword>
<dbReference type="RefSeq" id="WP_130169308.1">
    <property type="nucleotide sequence ID" value="NZ_SHMR01000001.1"/>
</dbReference>